<dbReference type="Pfam" id="PF00155">
    <property type="entry name" value="Aminotran_1_2"/>
    <property type="match status" value="1"/>
</dbReference>
<sequence>MAPSANSPIAPPPSSIPRLAARGEAEAAKVTPFWATFDRMLSDAYCARDNPSGIVNLGIANNSLMEAELLDFFHRSLSLHASDLTYGTSLFGSTRLFAALCSHYNSAAFAPVSPVLPSHLITGPGCGSLLDQVFLHLAGDGDAVLCAAPYYNGFDADLNTRANVTCVPVFSPSTDGTSAVDFSGETALRGFEAALQGLHAKHMTCAAVLLCNPHNPSGRCYDREAMLAYGRFVEKHDLHLVVDEIYALSTYKCSTAFGPDQGFISALNIDWLKEAGCHPGRVHIVSSSSKDWGINGFRVGSLISQHNPTLLKAMMSTAKLYMVSSPSDALFSALLTHPTFYGAFIRTNQARLGAAYRLVTQWLQHHGINYSPANAGHFVLADLERFMPRLLNGRKLTPQEGETALWARALDHRVCVTPGSNYHHPRLGMFRLTFSLPAPAMLEGLSRLERALGLSPWAPPSPSAPISLGLTAAEIDAPLREAALAPPGKIEHFQPEPMSVSKALSPGAQAVVTALCGGMPHLSLQDSDETPETPKQQKQQQQPEKDRRDEVHAKLTELLAMMKTAPCAC</sequence>
<name>A0A316Z2M9_9BASI</name>
<dbReference type="CDD" id="cd00609">
    <property type="entry name" value="AAT_like"/>
    <property type="match status" value="1"/>
</dbReference>
<keyword evidence="1" id="KW-0663">Pyridoxal phosphate</keyword>
<dbReference type="OrthoDB" id="7042322at2759"/>
<reference evidence="4 5" key="1">
    <citation type="journal article" date="2018" name="Mol. Biol. Evol.">
        <title>Broad Genomic Sampling Reveals a Smut Pathogenic Ancestry of the Fungal Clade Ustilaginomycotina.</title>
        <authorList>
            <person name="Kijpornyongpan T."/>
            <person name="Mondo S.J."/>
            <person name="Barry K."/>
            <person name="Sandor L."/>
            <person name="Lee J."/>
            <person name="Lipzen A."/>
            <person name="Pangilinan J."/>
            <person name="LaButti K."/>
            <person name="Hainaut M."/>
            <person name="Henrissat B."/>
            <person name="Grigoriev I.V."/>
            <person name="Spatafora J.W."/>
            <person name="Aime M.C."/>
        </authorList>
    </citation>
    <scope>NUCLEOTIDE SEQUENCE [LARGE SCALE GENOMIC DNA]</scope>
    <source>
        <strain evidence="4 5">MCA 4186</strain>
    </source>
</reference>
<evidence type="ECO:0000313" key="5">
    <source>
        <dbReference type="Proteomes" id="UP000245946"/>
    </source>
</evidence>
<dbReference type="GO" id="GO:0008483">
    <property type="term" value="F:transaminase activity"/>
    <property type="evidence" value="ECO:0007669"/>
    <property type="project" value="TreeGrafter"/>
</dbReference>
<evidence type="ECO:0000313" key="4">
    <source>
        <dbReference type="EMBL" id="PWN95791.1"/>
    </source>
</evidence>
<dbReference type="STRING" id="58919.A0A316Z2M9"/>
<dbReference type="InterPro" id="IPR015422">
    <property type="entry name" value="PyrdxlP-dep_Trfase_small"/>
</dbReference>
<dbReference type="InterPro" id="IPR050478">
    <property type="entry name" value="Ethylene_sulfur-biosynth"/>
</dbReference>
<keyword evidence="4" id="KW-0808">Transferase</keyword>
<dbReference type="GO" id="GO:0006520">
    <property type="term" value="P:amino acid metabolic process"/>
    <property type="evidence" value="ECO:0007669"/>
    <property type="project" value="TreeGrafter"/>
</dbReference>
<dbReference type="PANTHER" id="PTHR43795:SF39">
    <property type="entry name" value="AMINOTRANSFERASE CLASS I_CLASSII DOMAIN-CONTAINING PROTEIN"/>
    <property type="match status" value="1"/>
</dbReference>
<evidence type="ECO:0000256" key="2">
    <source>
        <dbReference type="SAM" id="MobiDB-lite"/>
    </source>
</evidence>
<organism evidence="4 5">
    <name type="scientific">Tilletiopsis washingtonensis</name>
    <dbReference type="NCBI Taxonomy" id="58919"/>
    <lineage>
        <taxon>Eukaryota</taxon>
        <taxon>Fungi</taxon>
        <taxon>Dikarya</taxon>
        <taxon>Basidiomycota</taxon>
        <taxon>Ustilaginomycotina</taxon>
        <taxon>Exobasidiomycetes</taxon>
        <taxon>Entylomatales</taxon>
        <taxon>Entylomatales incertae sedis</taxon>
        <taxon>Tilletiopsis</taxon>
    </lineage>
</organism>
<accession>A0A316Z2M9</accession>
<dbReference type="InterPro" id="IPR015421">
    <property type="entry name" value="PyrdxlP-dep_Trfase_major"/>
</dbReference>
<dbReference type="RefSeq" id="XP_025596070.1">
    <property type="nucleotide sequence ID" value="XM_025743170.1"/>
</dbReference>
<evidence type="ECO:0000259" key="3">
    <source>
        <dbReference type="Pfam" id="PF00155"/>
    </source>
</evidence>
<dbReference type="AlphaFoldDB" id="A0A316Z2M9"/>
<dbReference type="PANTHER" id="PTHR43795">
    <property type="entry name" value="BIFUNCTIONAL ASPARTATE AMINOTRANSFERASE AND GLUTAMATE/ASPARTATE-PREPHENATE AMINOTRANSFERASE-RELATED"/>
    <property type="match status" value="1"/>
</dbReference>
<keyword evidence="5" id="KW-1185">Reference proteome</keyword>
<dbReference type="Gene3D" id="3.40.640.10">
    <property type="entry name" value="Type I PLP-dependent aspartate aminotransferase-like (Major domain)"/>
    <property type="match status" value="1"/>
</dbReference>
<dbReference type="InterPro" id="IPR015424">
    <property type="entry name" value="PyrdxlP-dep_Trfase"/>
</dbReference>
<dbReference type="InterPro" id="IPR004839">
    <property type="entry name" value="Aminotransferase_I/II_large"/>
</dbReference>
<evidence type="ECO:0000256" key="1">
    <source>
        <dbReference type="ARBA" id="ARBA00022898"/>
    </source>
</evidence>
<dbReference type="SUPFAM" id="SSF53383">
    <property type="entry name" value="PLP-dependent transferases"/>
    <property type="match status" value="1"/>
</dbReference>
<dbReference type="GeneID" id="37270714"/>
<proteinExistence type="predicted"/>
<dbReference type="Gene3D" id="3.90.1150.10">
    <property type="entry name" value="Aspartate Aminotransferase, domain 1"/>
    <property type="match status" value="1"/>
</dbReference>
<gene>
    <name evidence="4" type="ORF">FA09DRAFT_331761</name>
</gene>
<dbReference type="GO" id="GO:0030170">
    <property type="term" value="F:pyridoxal phosphate binding"/>
    <property type="evidence" value="ECO:0007669"/>
    <property type="project" value="InterPro"/>
</dbReference>
<dbReference type="EMBL" id="KZ819302">
    <property type="protein sequence ID" value="PWN95791.1"/>
    <property type="molecule type" value="Genomic_DNA"/>
</dbReference>
<feature type="region of interest" description="Disordered" evidence="2">
    <location>
        <begin position="520"/>
        <end position="550"/>
    </location>
</feature>
<feature type="domain" description="Aminotransferase class I/classII large" evidence="3">
    <location>
        <begin position="98"/>
        <end position="445"/>
    </location>
</feature>
<dbReference type="PRINTS" id="PR00753">
    <property type="entry name" value="ACCSYNTHASE"/>
</dbReference>
<dbReference type="Proteomes" id="UP000245946">
    <property type="component" value="Unassembled WGS sequence"/>
</dbReference>
<protein>
    <submittedName>
        <fullName evidence="4">PLP-dependent transferase</fullName>
    </submittedName>
</protein>
<feature type="compositionally biased region" description="Low complexity" evidence="2">
    <location>
        <begin position="533"/>
        <end position="542"/>
    </location>
</feature>